<feature type="compositionally biased region" description="Acidic residues" evidence="1">
    <location>
        <begin position="264"/>
        <end position="275"/>
    </location>
</feature>
<dbReference type="Pfam" id="PF14303">
    <property type="entry name" value="NAM-associated"/>
    <property type="match status" value="1"/>
</dbReference>
<dbReference type="InterPro" id="IPR029466">
    <property type="entry name" value="NAM-associated_C"/>
</dbReference>
<feature type="region of interest" description="Disordered" evidence="1">
    <location>
        <begin position="263"/>
        <end position="315"/>
    </location>
</feature>
<keyword evidence="4" id="KW-1185">Reference proteome</keyword>
<evidence type="ECO:0000259" key="2">
    <source>
        <dbReference type="Pfam" id="PF14303"/>
    </source>
</evidence>
<evidence type="ECO:0000313" key="4">
    <source>
        <dbReference type="Proteomes" id="UP000011116"/>
    </source>
</evidence>
<feature type="compositionally biased region" description="Basic and acidic residues" evidence="1">
    <location>
        <begin position="524"/>
        <end position="541"/>
    </location>
</feature>
<dbReference type="Proteomes" id="UP000011116">
    <property type="component" value="Chromosome 2H"/>
</dbReference>
<reference evidence="3" key="3">
    <citation type="submission" date="2022-01" db="UniProtKB">
        <authorList>
            <consortium name="EnsemblPlants"/>
        </authorList>
    </citation>
    <scope>IDENTIFICATION</scope>
    <source>
        <strain evidence="3">subsp. vulgare</strain>
    </source>
</reference>
<dbReference type="AlphaFoldDB" id="A0A8I6WN42"/>
<dbReference type="PANTHER" id="PTHR45125:SF43">
    <property type="entry name" value="NO APICAL MERISTEM-ASSOCIATED C-TERMINAL DOMAIN-CONTAINING PROTEIN"/>
    <property type="match status" value="1"/>
</dbReference>
<reference evidence="3" key="2">
    <citation type="submission" date="2020-10" db="EMBL/GenBank/DDBJ databases">
        <authorList>
            <person name="Scholz U."/>
            <person name="Mascher M."/>
            <person name="Fiebig A."/>
        </authorList>
    </citation>
    <scope>NUCLEOTIDE SEQUENCE [LARGE SCALE GENOMIC DNA]</scope>
    <source>
        <strain evidence="3">cv. Morex</strain>
    </source>
</reference>
<sequence>MRRSRRKEKTFAKKKAADGSGSSKAKKKLAGRRTGAASTEASMSSLLEPAADAHHVFDEMLPSLNDDAYMSTMGVGSNNSHWSQTNDIHLDDHEFEVDEEGEGIVEAPKGRAGNYTTNDDKLLCNTWLQVSRDPSVGGDQSRDAYWGRMKEHFDAQNVSGIDCSERSLRSRWSTINSDCQKWAAAQKAVDKLNPSGTNEDDRYNIAQNLFKEETRTTKKGKIKKGKIFTLPHCYEVLKDDEKWKKREDLDDLHLSNKRKRTIELNDDEEEDDASSDDGKRSHTPNSVSYSKPKRPDGCKKDKTEKKKRKGDDELTNAMEAIVKARKEANEVRKMARNQDAAAEERRLAAEERRVAAEERKVALEERKVGMEERAKLLEWEKHLFFLDTSLFNDAQKEYVNLAREEVLIQKRAMIRGGLGGMGGGGLGAMGGLGGFGAMEGMGAPPAAMGGMGGFGAPSNAMGGMGGFGAPSNAMGGMGGMSFASLMGGMGVPPVAMEMSFDVPHTHTHENAVEELAKTVGATRDAVRDEVREEDSSSKAEESSAEEEEEEEEDEEDG</sequence>
<feature type="region of interest" description="Disordered" evidence="1">
    <location>
        <begin position="515"/>
        <end position="557"/>
    </location>
</feature>
<accession>A0A8I6WN42</accession>
<feature type="compositionally biased region" description="Basic and acidic residues" evidence="1">
    <location>
        <begin position="293"/>
        <end position="312"/>
    </location>
</feature>
<dbReference type="EnsemblPlants" id="HORVU.MOREX.r3.2HG0105250.1">
    <property type="protein sequence ID" value="HORVU.MOREX.r3.2HG0105250.1"/>
    <property type="gene ID" value="HORVU.MOREX.r3.2HG0105250"/>
</dbReference>
<evidence type="ECO:0000313" key="3">
    <source>
        <dbReference type="EnsemblPlants" id="HORVU.MOREX.r3.2HG0105250.1"/>
    </source>
</evidence>
<organism evidence="3 4">
    <name type="scientific">Hordeum vulgare subsp. vulgare</name>
    <name type="common">Domesticated barley</name>
    <dbReference type="NCBI Taxonomy" id="112509"/>
    <lineage>
        <taxon>Eukaryota</taxon>
        <taxon>Viridiplantae</taxon>
        <taxon>Streptophyta</taxon>
        <taxon>Embryophyta</taxon>
        <taxon>Tracheophyta</taxon>
        <taxon>Spermatophyta</taxon>
        <taxon>Magnoliopsida</taxon>
        <taxon>Liliopsida</taxon>
        <taxon>Poales</taxon>
        <taxon>Poaceae</taxon>
        <taxon>BOP clade</taxon>
        <taxon>Pooideae</taxon>
        <taxon>Triticodae</taxon>
        <taxon>Triticeae</taxon>
        <taxon>Hordeinae</taxon>
        <taxon>Hordeum</taxon>
    </lineage>
</organism>
<dbReference type="Gramene" id="HORVU.MOREX.r3.2HG0105250.1">
    <property type="protein sequence ID" value="HORVU.MOREX.r3.2HG0105250.1"/>
    <property type="gene ID" value="HORVU.MOREX.r3.2HG0105250"/>
</dbReference>
<feature type="domain" description="No apical meristem-associated C-terminal" evidence="2">
    <location>
        <begin position="226"/>
        <end position="405"/>
    </location>
</feature>
<proteinExistence type="predicted"/>
<reference evidence="4" key="1">
    <citation type="journal article" date="2012" name="Nature">
        <title>A physical, genetic and functional sequence assembly of the barley genome.</title>
        <authorList>
            <consortium name="The International Barley Genome Sequencing Consortium"/>
            <person name="Mayer K.F."/>
            <person name="Waugh R."/>
            <person name="Brown J.W."/>
            <person name="Schulman A."/>
            <person name="Langridge P."/>
            <person name="Platzer M."/>
            <person name="Fincher G.B."/>
            <person name="Muehlbauer G.J."/>
            <person name="Sato K."/>
            <person name="Close T.J."/>
            <person name="Wise R.P."/>
            <person name="Stein N."/>
        </authorList>
    </citation>
    <scope>NUCLEOTIDE SEQUENCE [LARGE SCALE GENOMIC DNA]</scope>
    <source>
        <strain evidence="4">cv. Morex</strain>
    </source>
</reference>
<feature type="region of interest" description="Disordered" evidence="1">
    <location>
        <begin position="1"/>
        <end position="42"/>
    </location>
</feature>
<dbReference type="Gramene" id="HORVU.MOREX.r2.2HG0086470.1">
    <property type="protein sequence ID" value="HORVU.MOREX.r2.2HG0086470.1"/>
    <property type="gene ID" value="HORVU.MOREX.r2.2HG0086470"/>
</dbReference>
<protein>
    <recommendedName>
        <fullName evidence="2">No apical meristem-associated C-terminal domain-containing protein</fullName>
    </recommendedName>
</protein>
<name>A0A8I6WN42_HORVV</name>
<dbReference type="PANTHER" id="PTHR45125">
    <property type="entry name" value="F21J9.4-RELATED"/>
    <property type="match status" value="1"/>
</dbReference>
<evidence type="ECO:0000256" key="1">
    <source>
        <dbReference type="SAM" id="MobiDB-lite"/>
    </source>
</evidence>
<feature type="compositionally biased region" description="Acidic residues" evidence="1">
    <location>
        <begin position="542"/>
        <end position="557"/>
    </location>
</feature>